<evidence type="ECO:0000313" key="2">
    <source>
        <dbReference type="EMBL" id="EHT99071.1"/>
    </source>
</evidence>
<protein>
    <submittedName>
        <fullName evidence="3">Uncharacterized protein</fullName>
    </submittedName>
</protein>
<feature type="compositionally biased region" description="Basic and acidic residues" evidence="1">
    <location>
        <begin position="1"/>
        <end position="22"/>
    </location>
</feature>
<evidence type="ECO:0000313" key="3">
    <source>
        <dbReference type="EMBL" id="EHU01349.1"/>
    </source>
</evidence>
<dbReference type="AlphaFoldDB" id="H3RBL0"/>
<dbReference type="EMBL" id="AHIE01000008">
    <property type="protein sequence ID" value="EHU01349.1"/>
    <property type="molecule type" value="Genomic_DNA"/>
</dbReference>
<reference evidence="3" key="2">
    <citation type="submission" date="2012-01" db="EMBL/GenBank/DDBJ databases">
        <authorList>
            <person name="Biehl B.S."/>
            <person name="Ding Y."/>
            <person name="Dugan-Rocha S.P."/>
            <person name="Gibbs R.A."/>
            <person name="Glasner J.D."/>
            <person name="Kovar C."/>
            <person name="Muzny D.M."/>
            <person name="Neeno-Eckwall E.C."/>
            <person name="Perna N.T."/>
            <person name="Qin X."/>
            <person name="von Bodman S.B."/>
            <person name="Weinstock G.M."/>
        </authorList>
    </citation>
    <scope>NUCLEOTIDE SEQUENCE</scope>
    <source>
        <strain evidence="3">DC283</strain>
    </source>
</reference>
<gene>
    <name evidence="2" type="ORF">CKS_0982</name>
    <name evidence="3" type="ORF">CKS_4101</name>
</gene>
<feature type="region of interest" description="Disordered" evidence="1">
    <location>
        <begin position="1"/>
        <end position="31"/>
    </location>
</feature>
<proteinExistence type="predicted"/>
<comment type="caution">
    <text evidence="3">The sequence shown here is derived from an EMBL/GenBank/DDBJ whole genome shotgun (WGS) entry which is preliminary data.</text>
</comment>
<dbReference type="PATRIC" id="fig|660596.6.peg.1362"/>
<dbReference type="RefSeq" id="WP_006118726.1">
    <property type="nucleotide sequence ID" value="NZ_AHIE01000008.1"/>
</dbReference>
<evidence type="ECO:0000313" key="4">
    <source>
        <dbReference type="Proteomes" id="UP000005050"/>
    </source>
</evidence>
<dbReference type="EMBL" id="AHIE01000030">
    <property type="protein sequence ID" value="EHT99071.1"/>
    <property type="molecule type" value="Genomic_DNA"/>
</dbReference>
<reference evidence="3 4" key="1">
    <citation type="journal article" date="2012" name="Mol. Microbiol.">
        <title>The genetic and structural basis of two distinct terminal side branch residues in stewartan and amylovoran exopolysaccharides and their potential role in host adaptation.</title>
        <authorList>
            <person name="Wang X."/>
            <person name="Yang F."/>
            <person name="von Bodman S.B."/>
        </authorList>
    </citation>
    <scope>NUCLEOTIDE SEQUENCE [LARGE SCALE GENOMIC DNA]</scope>
    <source>
        <strain evidence="3 4">DC283</strain>
    </source>
</reference>
<dbReference type="Proteomes" id="UP000005050">
    <property type="component" value="Unassembled WGS sequence"/>
</dbReference>
<organism evidence="3 4">
    <name type="scientific">Pantoea stewartii subsp. stewartii DC283</name>
    <dbReference type="NCBI Taxonomy" id="660596"/>
    <lineage>
        <taxon>Bacteria</taxon>
        <taxon>Pseudomonadati</taxon>
        <taxon>Pseudomonadota</taxon>
        <taxon>Gammaproteobacteria</taxon>
        <taxon>Enterobacterales</taxon>
        <taxon>Erwiniaceae</taxon>
        <taxon>Pantoea</taxon>
    </lineage>
</organism>
<name>H3RBL0_PANSE</name>
<accession>H3RBL0</accession>
<evidence type="ECO:0000256" key="1">
    <source>
        <dbReference type="SAM" id="MobiDB-lite"/>
    </source>
</evidence>
<sequence length="55" mass="6969">MTMRRSDREAMQKRNEFDRTVQRNENLQRNVNDFWERQAEKQQEAEDRLKKQRGW</sequence>